<dbReference type="InterPro" id="IPR006741">
    <property type="entry name" value="AgrB"/>
</dbReference>
<keyword evidence="7 8" id="KW-0472">Membrane</keyword>
<dbReference type="EMBL" id="CP070969">
    <property type="protein sequence ID" value="QSF43469.1"/>
    <property type="molecule type" value="Genomic_DNA"/>
</dbReference>
<keyword evidence="2" id="KW-0673">Quorum sensing</keyword>
<evidence type="ECO:0000313" key="9">
    <source>
        <dbReference type="EMBL" id="QSF43469.1"/>
    </source>
</evidence>
<evidence type="ECO:0000256" key="6">
    <source>
        <dbReference type="ARBA" id="ARBA00022989"/>
    </source>
</evidence>
<keyword evidence="1" id="KW-1003">Cell membrane</keyword>
<keyword evidence="10" id="KW-1185">Reference proteome</keyword>
<feature type="transmembrane region" description="Helical" evidence="8">
    <location>
        <begin position="9"/>
        <end position="29"/>
    </location>
</feature>
<evidence type="ECO:0000313" key="10">
    <source>
        <dbReference type="Proteomes" id="UP000663452"/>
    </source>
</evidence>
<evidence type="ECO:0000256" key="5">
    <source>
        <dbReference type="ARBA" id="ARBA00022801"/>
    </source>
</evidence>
<accession>A0ABX7L9R9</accession>
<evidence type="ECO:0000256" key="7">
    <source>
        <dbReference type="ARBA" id="ARBA00023136"/>
    </source>
</evidence>
<dbReference type="SMART" id="SM00793">
    <property type="entry name" value="AgrB"/>
    <property type="match status" value="1"/>
</dbReference>
<keyword evidence="5" id="KW-0378">Hydrolase</keyword>
<protein>
    <submittedName>
        <fullName evidence="9">Accessory gene regulator B family protein</fullName>
    </submittedName>
</protein>
<feature type="transmembrane region" description="Helical" evidence="8">
    <location>
        <begin position="86"/>
        <end position="104"/>
    </location>
</feature>
<evidence type="ECO:0000256" key="4">
    <source>
        <dbReference type="ARBA" id="ARBA00022692"/>
    </source>
</evidence>
<gene>
    <name evidence="9" type="ORF">JRJ22_19590</name>
</gene>
<keyword evidence="6 8" id="KW-1133">Transmembrane helix</keyword>
<evidence type="ECO:0000256" key="2">
    <source>
        <dbReference type="ARBA" id="ARBA00022654"/>
    </source>
</evidence>
<proteinExistence type="predicted"/>
<name>A0ABX7L9R9_9BACL</name>
<keyword evidence="3" id="KW-0645">Protease</keyword>
<evidence type="ECO:0000256" key="1">
    <source>
        <dbReference type="ARBA" id="ARBA00022475"/>
    </source>
</evidence>
<evidence type="ECO:0000256" key="3">
    <source>
        <dbReference type="ARBA" id="ARBA00022670"/>
    </source>
</evidence>
<reference evidence="9 10" key="1">
    <citation type="submission" date="2021-02" db="EMBL/GenBank/DDBJ databases">
        <title>Paenibacillus tianjinensis sp. nov.</title>
        <authorList>
            <person name="Liu H."/>
        </authorList>
    </citation>
    <scope>NUCLEOTIDE SEQUENCE [LARGE SCALE GENOMIC DNA]</scope>
    <source>
        <strain evidence="9 10">TB2019</strain>
    </source>
</reference>
<sequence length="160" mass="18131">MPEKDVITYSLKFILTNLITFLLILLIGITTDNLYNILLSALSFSLLRVFSGGFHINNPDLCIASSLIIVYSISNISQFTASNYNLFFGLVSLILVIIFAPSRIEEHSIINKNKHYIFKIISIMIIIIGFLSKNEIIQFSFFIQSLTLIHLRLKGGEINE</sequence>
<keyword evidence="4 8" id="KW-0812">Transmembrane</keyword>
<dbReference type="Proteomes" id="UP000663452">
    <property type="component" value="Chromosome"/>
</dbReference>
<dbReference type="Pfam" id="PF04647">
    <property type="entry name" value="AgrB"/>
    <property type="match status" value="1"/>
</dbReference>
<organism evidence="9 10">
    <name type="scientific">Paenibacillus tianjinensis</name>
    <dbReference type="NCBI Taxonomy" id="2810347"/>
    <lineage>
        <taxon>Bacteria</taxon>
        <taxon>Bacillati</taxon>
        <taxon>Bacillota</taxon>
        <taxon>Bacilli</taxon>
        <taxon>Bacillales</taxon>
        <taxon>Paenibacillaceae</taxon>
        <taxon>Paenibacillus</taxon>
    </lineage>
</organism>
<evidence type="ECO:0000256" key="8">
    <source>
        <dbReference type="SAM" id="Phobius"/>
    </source>
</evidence>
<feature type="transmembrane region" description="Helical" evidence="8">
    <location>
        <begin position="116"/>
        <end position="132"/>
    </location>
</feature>